<evidence type="ECO:0000313" key="2">
    <source>
        <dbReference type="EMBL" id="AFP38026.1"/>
    </source>
</evidence>
<feature type="region of interest" description="Disordered" evidence="1">
    <location>
        <begin position="173"/>
        <end position="215"/>
    </location>
</feature>
<evidence type="ECO:0000256" key="1">
    <source>
        <dbReference type="SAM" id="MobiDB-lite"/>
    </source>
</evidence>
<protein>
    <submittedName>
        <fullName evidence="2">Uncharacterized protein</fullName>
    </submittedName>
</protein>
<proteinExistence type="predicted"/>
<reference evidence="2 3" key="2">
    <citation type="journal article" date="2009" name="Genome Res.">
        <title>Ortho-proteogenomics: multiple proteomes investigation through orthology and a new MS-based protocol.</title>
        <authorList>
            <person name="Gallien S."/>
            <person name="Perrodou E."/>
            <person name="Carapito C."/>
            <person name="Deshayes C."/>
            <person name="Reyrat J.M."/>
            <person name="Van Dorsselaer A."/>
            <person name="Poch O."/>
            <person name="Schaeffer C."/>
            <person name="Lecompte O."/>
        </authorList>
    </citation>
    <scope>NUCLEOTIDE SEQUENCE [LARGE SCALE GENOMIC DNA]</scope>
    <source>
        <strain evidence="3">ATCC 700084 / mc(2)155</strain>
    </source>
</reference>
<feature type="compositionally biased region" description="Basic and acidic residues" evidence="1">
    <location>
        <begin position="283"/>
        <end position="296"/>
    </location>
</feature>
<dbReference type="PATRIC" id="fig|246196.56.peg.1604"/>
<organism evidence="2 3">
    <name type="scientific">Mycolicibacterium smegmatis (strain ATCC 700084 / mc(2)155)</name>
    <name type="common">Mycobacterium smegmatis</name>
    <dbReference type="NCBI Taxonomy" id="246196"/>
    <lineage>
        <taxon>Bacteria</taxon>
        <taxon>Bacillati</taxon>
        <taxon>Actinomycetota</taxon>
        <taxon>Actinomycetes</taxon>
        <taxon>Mycobacteriales</taxon>
        <taxon>Mycobacteriaceae</taxon>
        <taxon>Mycolicibacterium</taxon>
    </lineage>
</organism>
<dbReference type="AlphaFoldDB" id="I7G4C7"/>
<accession>I7G4C7</accession>
<gene>
    <name evidence="2" type="ordered locus">MSMEI_1553</name>
</gene>
<evidence type="ECO:0000313" key="3">
    <source>
        <dbReference type="Proteomes" id="UP000006158"/>
    </source>
</evidence>
<reference evidence="2 3" key="1">
    <citation type="journal article" date="2007" name="Genome Biol.">
        <title>Interrupted coding sequences in Mycobacterium smegmatis: authentic mutations or sequencing errors?</title>
        <authorList>
            <person name="Deshayes C."/>
            <person name="Perrodou E."/>
            <person name="Gallien S."/>
            <person name="Euphrasie D."/>
            <person name="Schaeffer C."/>
            <person name="Van-Dorsselaer A."/>
            <person name="Poch O."/>
            <person name="Lecompte O."/>
            <person name="Reyrat J.M."/>
        </authorList>
    </citation>
    <scope>NUCLEOTIDE SEQUENCE [LARGE SCALE GENOMIC DNA]</scope>
    <source>
        <strain evidence="3">ATCC 700084 / mc(2)155</strain>
    </source>
</reference>
<sequence length="386" mass="43176">MRAWRCSEMRHAVTDLIMPWLVEIQAPLPSADDEDLVEQVLTHPVRPIDQQSPRRVVLLLIPDQPRACRLGSEDLGYGYDEAVFVSVGGLRLHVGIGEHACQPDPHRVLQLRGRVVGQALVDQQGRGRLGARILAPDVCERGSVRVSADTVCEAAAVDAAYAPLLLTGTLVPQEAEPSDHQQRSKHREADPEEAAEVLQPGAEDEEQPDADRAERRRCRGWHRDLAREDVEIPPIRQRRTWQRMGSAGHGGVRGLAPRRMRISGPVPFELLTHHGSILPDSPHAVETEDQHGYERERRRRHAHEYPAPYRSHAPCQTRSIQQTKHLGRVRRSRFLIRDSVISCSRFQPFPGGPLGARSSLCSVFERSTPIRATAIFAPARTTPLPD</sequence>
<dbReference type="Proteomes" id="UP000006158">
    <property type="component" value="Chromosome"/>
</dbReference>
<dbReference type="EMBL" id="CP001663">
    <property type="protein sequence ID" value="AFP38026.1"/>
    <property type="molecule type" value="Genomic_DNA"/>
</dbReference>
<dbReference type="KEGG" id="msg:MSMEI_1553"/>
<feature type="region of interest" description="Disordered" evidence="1">
    <location>
        <begin position="275"/>
        <end position="300"/>
    </location>
</feature>
<name>I7G4C7_MYCS2</name>